<dbReference type="InterPro" id="IPR025110">
    <property type="entry name" value="AMP-bd_C"/>
</dbReference>
<dbReference type="RefSeq" id="WP_183126592.1">
    <property type="nucleotide sequence ID" value="NZ_JACJHR010000085.1"/>
</dbReference>
<dbReference type="Pfam" id="PF00501">
    <property type="entry name" value="AMP-binding"/>
    <property type="match status" value="1"/>
</dbReference>
<gene>
    <name evidence="5" type="ORF">H5411_38060</name>
</gene>
<accession>A0A8E1W7I2</accession>
<evidence type="ECO:0000313" key="6">
    <source>
        <dbReference type="Proteomes" id="UP000550260"/>
    </source>
</evidence>
<dbReference type="AlphaFoldDB" id="A0A8E1W7I2"/>
<evidence type="ECO:0000256" key="2">
    <source>
        <dbReference type="ARBA" id="ARBA00022598"/>
    </source>
</evidence>
<dbReference type="Proteomes" id="UP000550260">
    <property type="component" value="Unassembled WGS sequence"/>
</dbReference>
<organism evidence="5 6">
    <name type="scientific">Amycolatopsis echigonensis</name>
    <dbReference type="NCBI Taxonomy" id="2576905"/>
    <lineage>
        <taxon>Bacteria</taxon>
        <taxon>Bacillati</taxon>
        <taxon>Actinomycetota</taxon>
        <taxon>Actinomycetes</taxon>
        <taxon>Pseudonocardiales</taxon>
        <taxon>Pseudonocardiaceae</taxon>
        <taxon>Amycolatopsis</taxon>
    </lineage>
</organism>
<dbReference type="EMBL" id="JACJHR010000085">
    <property type="protein sequence ID" value="MBB2504935.1"/>
    <property type="molecule type" value="Genomic_DNA"/>
</dbReference>
<feature type="domain" description="AMP-binding enzyme C-terminal" evidence="4">
    <location>
        <begin position="453"/>
        <end position="529"/>
    </location>
</feature>
<reference evidence="5 6" key="1">
    <citation type="submission" date="2020-08" db="EMBL/GenBank/DDBJ databases">
        <title>Amycolatopsis echigonensis JCM 21831.</title>
        <authorList>
            <person name="Tedsree N."/>
            <person name="Kuncharoen N."/>
            <person name="Likhitwitayawuid K."/>
            <person name="Tanasupawat S."/>
        </authorList>
    </citation>
    <scope>NUCLEOTIDE SEQUENCE [LARGE SCALE GENOMIC DNA]</scope>
    <source>
        <strain evidence="5 6">JCM 21831</strain>
    </source>
</reference>
<comment type="caution">
    <text evidence="5">The sequence shown here is derived from an EMBL/GenBank/DDBJ whole genome shotgun (WGS) entry which is preliminary data.</text>
</comment>
<dbReference type="InterPro" id="IPR000873">
    <property type="entry name" value="AMP-dep_synth/lig_dom"/>
</dbReference>
<protein>
    <submittedName>
        <fullName evidence="5">AMP-binding protein</fullName>
    </submittedName>
</protein>
<dbReference type="InterPro" id="IPR020845">
    <property type="entry name" value="AMP-binding_CS"/>
</dbReference>
<dbReference type="SUPFAM" id="SSF56801">
    <property type="entry name" value="Acetyl-CoA synthetase-like"/>
    <property type="match status" value="1"/>
</dbReference>
<proteinExistence type="inferred from homology"/>
<dbReference type="GO" id="GO:0031956">
    <property type="term" value="F:medium-chain fatty acid-CoA ligase activity"/>
    <property type="evidence" value="ECO:0007669"/>
    <property type="project" value="TreeGrafter"/>
</dbReference>
<evidence type="ECO:0000259" key="3">
    <source>
        <dbReference type="Pfam" id="PF00501"/>
    </source>
</evidence>
<name>A0A8E1W7I2_9PSEU</name>
<dbReference type="Pfam" id="PF13193">
    <property type="entry name" value="AMP-binding_C"/>
    <property type="match status" value="1"/>
</dbReference>
<dbReference type="GO" id="GO:0006631">
    <property type="term" value="P:fatty acid metabolic process"/>
    <property type="evidence" value="ECO:0007669"/>
    <property type="project" value="TreeGrafter"/>
</dbReference>
<dbReference type="PANTHER" id="PTHR43201:SF5">
    <property type="entry name" value="MEDIUM-CHAIN ACYL-COA LIGASE ACSF2, MITOCHONDRIAL"/>
    <property type="match status" value="1"/>
</dbReference>
<dbReference type="InterPro" id="IPR045851">
    <property type="entry name" value="AMP-bd_C_sf"/>
</dbReference>
<dbReference type="PANTHER" id="PTHR43201">
    <property type="entry name" value="ACYL-COA SYNTHETASE"/>
    <property type="match status" value="1"/>
</dbReference>
<evidence type="ECO:0000259" key="4">
    <source>
        <dbReference type="Pfam" id="PF13193"/>
    </source>
</evidence>
<dbReference type="InterPro" id="IPR042099">
    <property type="entry name" value="ANL_N_sf"/>
</dbReference>
<dbReference type="PROSITE" id="PS00455">
    <property type="entry name" value="AMP_BINDING"/>
    <property type="match status" value="1"/>
</dbReference>
<sequence>MTISRSTEPVTRFVADGFSRWPLDDSVPLVDHTVGGLLELRARERGDAPALVGTSHGSGELRRYTYIELHTEASRVARALLGAVRPGEYVAIWAPNVVEWPIVQYGAALAGVTLVALNPVLRAHELTYALNHSGAAALIHAERSRDYHLAAVVGSVQSDCPGLRTVVNLSEWDDWLGGADPEAALPEVAPDSPGMLQYTSGTTGVPKGVLLRHRSLVNVAKLTLETADAEPGAVAYNPLPMFHTAACVIGTLGPLWLGGCVYLAERFDPASALDTMRREGVNLLFYVPTVLRAIIELARTQDDPPALRTVLGGAANVPRVMIEAAEQLFGASVHNLFGQTELAPVLTMTRRDDSHDDLVHTIGRPLPQVECKIIDPATGGVQPLGVAGEICARGYQQLVEYLHDPEGTARTVDVDGWVHTGDLGAMDDRGMITLTGRLKDLIIRGGENIAPAEIESCLAEHPAVIDAVAIGLPDEKWGEAVGAVIHLRGAETVGLRDELERHCRERLASFKVPQRWFLVDALPVTPTGKVRKFKLLDAVTAGELSPLK</sequence>
<feature type="domain" description="AMP-dependent synthetase/ligase" evidence="3">
    <location>
        <begin position="39"/>
        <end position="401"/>
    </location>
</feature>
<evidence type="ECO:0000313" key="5">
    <source>
        <dbReference type="EMBL" id="MBB2504935.1"/>
    </source>
</evidence>
<evidence type="ECO:0000256" key="1">
    <source>
        <dbReference type="ARBA" id="ARBA00006432"/>
    </source>
</evidence>
<comment type="similarity">
    <text evidence="1">Belongs to the ATP-dependent AMP-binding enzyme family.</text>
</comment>
<dbReference type="Gene3D" id="3.40.50.12780">
    <property type="entry name" value="N-terminal domain of ligase-like"/>
    <property type="match status" value="1"/>
</dbReference>
<keyword evidence="2" id="KW-0436">Ligase</keyword>
<dbReference type="Gene3D" id="3.30.300.30">
    <property type="match status" value="1"/>
</dbReference>